<organism evidence="3 4">
    <name type="scientific">Thermococcus pacificus</name>
    <dbReference type="NCBI Taxonomy" id="71998"/>
    <lineage>
        <taxon>Archaea</taxon>
        <taxon>Methanobacteriati</taxon>
        <taxon>Methanobacteriota</taxon>
        <taxon>Thermococci</taxon>
        <taxon>Thermococcales</taxon>
        <taxon>Thermococcaceae</taxon>
        <taxon>Thermococcus</taxon>
    </lineage>
</organism>
<dbReference type="PANTHER" id="PTHR42824:SF1">
    <property type="entry name" value="GLUTAMINE AMIDOTRANSFERASE YAFJ-RELATED"/>
    <property type="match status" value="1"/>
</dbReference>
<dbReference type="Proteomes" id="UP000197418">
    <property type="component" value="Chromosome"/>
</dbReference>
<dbReference type="OrthoDB" id="350529at2157"/>
<sequence length="266" mass="30046">MCRVLFAVGRGDEMPPLVDAFVMASEKDPYKEARGKGREHRDGWGYVLFKDGNVRHYRSLRPVFEDIDAVESLKSELEGFVVLMAHSRAASQGSKNLFNTQPFGFSTRRGFSYWIYHNGDLDKGKIIEMAEFEEKDLESASDSYAMAAYLCRRLESFEASELLKHYSALAKTAKTSFNTGTLFLGSDGTAAGFVTAYSKPLYIMNPKNWDYVRQNVLREDGLFAVGSSTLELYFKAEWKPVVNGTAFYVDIDFENEAFNVKELVLG</sequence>
<dbReference type="SUPFAM" id="SSF56235">
    <property type="entry name" value="N-terminal nucleophile aminohydrolases (Ntn hydrolases)"/>
    <property type="match status" value="1"/>
</dbReference>
<dbReference type="InterPro" id="IPR026869">
    <property type="entry name" value="EgtC-like"/>
</dbReference>
<dbReference type="EMBL" id="CP015102">
    <property type="protein sequence ID" value="ASJ07166.1"/>
    <property type="molecule type" value="Genomic_DNA"/>
</dbReference>
<gene>
    <name evidence="3" type="ORF">A3L08_07450</name>
</gene>
<evidence type="ECO:0000313" key="4">
    <source>
        <dbReference type="Proteomes" id="UP000197418"/>
    </source>
</evidence>
<evidence type="ECO:0000313" key="3">
    <source>
        <dbReference type="EMBL" id="ASJ07166.1"/>
    </source>
</evidence>
<dbReference type="InterPro" id="IPR017932">
    <property type="entry name" value="GATase_2_dom"/>
</dbReference>
<name>A0A218P8R8_9EURY</name>
<dbReference type="PROSITE" id="PS51278">
    <property type="entry name" value="GATASE_TYPE_2"/>
    <property type="match status" value="1"/>
</dbReference>
<dbReference type="KEGG" id="tpaf:A3L08_07450"/>
<protein>
    <recommendedName>
        <fullName evidence="2">Glutamine amidotransferase type-2 domain-containing protein</fullName>
    </recommendedName>
</protein>
<keyword evidence="1" id="KW-0315">Glutamine amidotransferase</keyword>
<dbReference type="PANTHER" id="PTHR42824">
    <property type="entry name" value="GLUTAMINE AMIDOTRANSFERASE"/>
    <property type="match status" value="1"/>
</dbReference>
<feature type="domain" description="Glutamine amidotransferase type-2" evidence="2">
    <location>
        <begin position="2"/>
        <end position="252"/>
    </location>
</feature>
<dbReference type="Gene3D" id="3.60.20.10">
    <property type="entry name" value="Glutamine Phosphoribosylpyrophosphate, subunit 1, domain 1"/>
    <property type="match status" value="1"/>
</dbReference>
<dbReference type="InterPro" id="IPR029055">
    <property type="entry name" value="Ntn_hydrolases_N"/>
</dbReference>
<dbReference type="AlphaFoldDB" id="A0A218P8R8"/>
<keyword evidence="4" id="KW-1185">Reference proteome</keyword>
<evidence type="ECO:0000256" key="1">
    <source>
        <dbReference type="ARBA" id="ARBA00022962"/>
    </source>
</evidence>
<reference evidence="3 4" key="1">
    <citation type="submission" date="2016-04" db="EMBL/GenBank/DDBJ databases">
        <title>Complete genome sequence of Thermococcus pacificus type strain P4.</title>
        <authorList>
            <person name="Oger P.M."/>
        </authorList>
    </citation>
    <scope>NUCLEOTIDE SEQUENCE [LARGE SCALE GENOMIC DNA]</scope>
    <source>
        <strain evidence="3 4">P-4</strain>
    </source>
</reference>
<accession>A0A218P8R8</accession>
<proteinExistence type="predicted"/>
<dbReference type="Pfam" id="PF13230">
    <property type="entry name" value="GATase_4"/>
    <property type="match status" value="1"/>
</dbReference>
<evidence type="ECO:0000259" key="2">
    <source>
        <dbReference type="PROSITE" id="PS51278"/>
    </source>
</evidence>